<name>A0A2V3IG30_9FLOR</name>
<evidence type="ECO:0000313" key="3">
    <source>
        <dbReference type="Proteomes" id="UP000247409"/>
    </source>
</evidence>
<keyword evidence="3" id="KW-1185">Reference proteome</keyword>
<organism evidence="2 3">
    <name type="scientific">Gracilariopsis chorda</name>
    <dbReference type="NCBI Taxonomy" id="448386"/>
    <lineage>
        <taxon>Eukaryota</taxon>
        <taxon>Rhodophyta</taxon>
        <taxon>Florideophyceae</taxon>
        <taxon>Rhodymeniophycidae</taxon>
        <taxon>Gracilariales</taxon>
        <taxon>Gracilariaceae</taxon>
        <taxon>Gracilariopsis</taxon>
    </lineage>
</organism>
<accession>A0A2V3IG30</accession>
<feature type="region of interest" description="Disordered" evidence="1">
    <location>
        <begin position="1"/>
        <end position="34"/>
    </location>
</feature>
<dbReference type="AlphaFoldDB" id="A0A2V3IG30"/>
<evidence type="ECO:0000313" key="2">
    <source>
        <dbReference type="EMBL" id="PXF41021.1"/>
    </source>
</evidence>
<proteinExistence type="predicted"/>
<reference evidence="2 3" key="1">
    <citation type="journal article" date="2018" name="Mol. Biol. Evol.">
        <title>Analysis of the draft genome of the red seaweed Gracilariopsis chorda provides insights into genome size evolution in Rhodophyta.</title>
        <authorList>
            <person name="Lee J."/>
            <person name="Yang E.C."/>
            <person name="Graf L."/>
            <person name="Yang J.H."/>
            <person name="Qiu H."/>
            <person name="Zel Zion U."/>
            <person name="Chan C.X."/>
            <person name="Stephens T.G."/>
            <person name="Weber A.P.M."/>
            <person name="Boo G.H."/>
            <person name="Boo S.M."/>
            <person name="Kim K.M."/>
            <person name="Shin Y."/>
            <person name="Jung M."/>
            <person name="Lee S.J."/>
            <person name="Yim H.S."/>
            <person name="Lee J.H."/>
            <person name="Bhattacharya D."/>
            <person name="Yoon H.S."/>
        </authorList>
    </citation>
    <scope>NUCLEOTIDE SEQUENCE [LARGE SCALE GENOMIC DNA]</scope>
    <source>
        <strain evidence="2 3">SKKU-2015</strain>
        <tissue evidence="2">Whole body</tissue>
    </source>
</reference>
<evidence type="ECO:0000256" key="1">
    <source>
        <dbReference type="SAM" id="MobiDB-lite"/>
    </source>
</evidence>
<sequence>MPHTVADVAPKSPTRAQRKDITADPGVENTVEQKEKTLREAEIEYSCAGVEDIEIHPAVGKSSYALYDGSVGHDSKPLVRKTDCTTDLGKMHTADAGVSAYHMSCSTHSVPHDGPPQKTDIVFRAKRHPVSREPARAMASDPPPA</sequence>
<dbReference type="EMBL" id="NBIV01000243">
    <property type="protein sequence ID" value="PXF41021.1"/>
    <property type="molecule type" value="Genomic_DNA"/>
</dbReference>
<dbReference type="Proteomes" id="UP000247409">
    <property type="component" value="Unassembled WGS sequence"/>
</dbReference>
<protein>
    <submittedName>
        <fullName evidence="2">Uncharacterized protein</fullName>
    </submittedName>
</protein>
<gene>
    <name evidence="2" type="ORF">BWQ96_09261</name>
</gene>
<comment type="caution">
    <text evidence="2">The sequence shown here is derived from an EMBL/GenBank/DDBJ whole genome shotgun (WGS) entry which is preliminary data.</text>
</comment>